<keyword evidence="1" id="KW-0479">Metal-binding</keyword>
<dbReference type="InterPro" id="IPR019787">
    <property type="entry name" value="Znf_PHD-finger"/>
</dbReference>
<feature type="compositionally biased region" description="Basic and acidic residues" evidence="7">
    <location>
        <begin position="217"/>
        <end position="229"/>
    </location>
</feature>
<dbReference type="PROSITE" id="PS51194">
    <property type="entry name" value="HELICASE_CTER"/>
    <property type="match status" value="1"/>
</dbReference>
<evidence type="ECO:0000256" key="2">
    <source>
        <dbReference type="ARBA" id="ARBA00022737"/>
    </source>
</evidence>
<feature type="compositionally biased region" description="Polar residues" evidence="7">
    <location>
        <begin position="1428"/>
        <end position="1440"/>
    </location>
</feature>
<feature type="region of interest" description="Disordered" evidence="7">
    <location>
        <begin position="1428"/>
        <end position="1460"/>
    </location>
</feature>
<dbReference type="RefSeq" id="XP_010906530.1">
    <property type="nucleotide sequence ID" value="XM_010908228.3"/>
</dbReference>
<evidence type="ECO:0000313" key="17">
    <source>
        <dbReference type="RefSeq" id="XP_019702201.1"/>
    </source>
</evidence>
<dbReference type="InterPro" id="IPR038718">
    <property type="entry name" value="SNF2-like_sf"/>
</dbReference>
<keyword evidence="4" id="KW-0862">Zinc</keyword>
<dbReference type="SUPFAM" id="SSF52540">
    <property type="entry name" value="P-loop containing nucleoside triphosphate hydrolases"/>
    <property type="match status" value="2"/>
</dbReference>
<evidence type="ECO:0000256" key="4">
    <source>
        <dbReference type="ARBA" id="ARBA00022833"/>
    </source>
</evidence>
<evidence type="ECO:0000256" key="1">
    <source>
        <dbReference type="ARBA" id="ARBA00022723"/>
    </source>
</evidence>
<dbReference type="PANTHER" id="PTHR35116">
    <property type="entry name" value="HELICASE PROTEIN MOM1"/>
    <property type="match status" value="1"/>
</dbReference>
<dbReference type="InterPro" id="IPR019786">
    <property type="entry name" value="Zinc_finger_PHD-type_CS"/>
</dbReference>
<keyword evidence="12" id="KW-1185">Reference proteome</keyword>
<dbReference type="Pfam" id="PF00628">
    <property type="entry name" value="PHD"/>
    <property type="match status" value="1"/>
</dbReference>
<feature type="domain" description="Chromo" evidence="8">
    <location>
        <begin position="609"/>
        <end position="663"/>
    </location>
</feature>
<dbReference type="InterPro" id="IPR056882">
    <property type="entry name" value="MOM1_dom"/>
</dbReference>
<protein>
    <submittedName>
        <fullName evidence="13 14">Uncharacterized protein LOC105033425 isoform X1</fullName>
    </submittedName>
</protein>
<feature type="region of interest" description="Disordered" evidence="7">
    <location>
        <begin position="1615"/>
        <end position="1668"/>
    </location>
</feature>
<proteinExistence type="predicted"/>
<dbReference type="Gene3D" id="3.40.50.300">
    <property type="entry name" value="P-loop containing nucleotide triphosphate hydrolases"/>
    <property type="match status" value="1"/>
</dbReference>
<organism evidence="12 14">
    <name type="scientific">Elaeis guineensis var. tenera</name>
    <name type="common">Oil palm</name>
    <dbReference type="NCBI Taxonomy" id="51953"/>
    <lineage>
        <taxon>Eukaryota</taxon>
        <taxon>Viridiplantae</taxon>
        <taxon>Streptophyta</taxon>
        <taxon>Embryophyta</taxon>
        <taxon>Tracheophyta</taxon>
        <taxon>Spermatophyta</taxon>
        <taxon>Magnoliopsida</taxon>
        <taxon>Liliopsida</taxon>
        <taxon>Arecaceae</taxon>
        <taxon>Arecoideae</taxon>
        <taxon>Cocoseae</taxon>
        <taxon>Elaeidinae</taxon>
        <taxon>Elaeis</taxon>
    </lineage>
</organism>
<dbReference type="InterPro" id="IPR011011">
    <property type="entry name" value="Znf_FYVE_PHD"/>
</dbReference>
<dbReference type="PROSITE" id="PS50016">
    <property type="entry name" value="ZF_PHD_2"/>
    <property type="match status" value="1"/>
</dbReference>
<dbReference type="SMART" id="SM00298">
    <property type="entry name" value="CHROMO"/>
    <property type="match status" value="2"/>
</dbReference>
<evidence type="ECO:0000259" key="8">
    <source>
        <dbReference type="PROSITE" id="PS50013"/>
    </source>
</evidence>
<feature type="compositionally biased region" description="Polar residues" evidence="7">
    <location>
        <begin position="1915"/>
        <end position="1925"/>
    </location>
</feature>
<evidence type="ECO:0000313" key="14">
    <source>
        <dbReference type="RefSeq" id="XP_010906528.1"/>
    </source>
</evidence>
<dbReference type="InterPro" id="IPR013083">
    <property type="entry name" value="Znf_RING/FYVE/PHD"/>
</dbReference>
<reference evidence="13 14" key="1">
    <citation type="submission" date="2025-04" db="UniProtKB">
        <authorList>
            <consortium name="RefSeq"/>
        </authorList>
    </citation>
    <scope>IDENTIFICATION</scope>
</reference>
<feature type="region of interest" description="Disordered" evidence="7">
    <location>
        <begin position="1"/>
        <end position="250"/>
    </location>
</feature>
<dbReference type="InterPro" id="IPR000953">
    <property type="entry name" value="Chromo/chromo_shadow_dom"/>
</dbReference>
<dbReference type="CDD" id="cd15532">
    <property type="entry name" value="PHD2_CHD_II"/>
    <property type="match status" value="1"/>
</dbReference>
<dbReference type="RefSeq" id="XP_010906528.1">
    <property type="nucleotide sequence ID" value="XM_010908226.3"/>
</dbReference>
<dbReference type="GO" id="GO:0031507">
    <property type="term" value="P:heterochromatin formation"/>
    <property type="evidence" value="ECO:0007669"/>
    <property type="project" value="InterPro"/>
</dbReference>
<feature type="compositionally biased region" description="Basic and acidic residues" evidence="7">
    <location>
        <begin position="237"/>
        <end position="250"/>
    </location>
</feature>
<dbReference type="InterPro" id="IPR027417">
    <property type="entry name" value="P-loop_NTPase"/>
</dbReference>
<evidence type="ECO:0000259" key="9">
    <source>
        <dbReference type="PROSITE" id="PS50016"/>
    </source>
</evidence>
<feature type="region of interest" description="Disordered" evidence="7">
    <location>
        <begin position="1362"/>
        <end position="1397"/>
    </location>
</feature>
<feature type="compositionally biased region" description="Basic and acidic residues" evidence="7">
    <location>
        <begin position="156"/>
        <end position="186"/>
    </location>
</feature>
<name>A0A6I9QBY8_ELAGV</name>
<dbReference type="PROSITE" id="PS01359">
    <property type="entry name" value="ZF_PHD_1"/>
    <property type="match status" value="1"/>
</dbReference>
<evidence type="ECO:0000256" key="3">
    <source>
        <dbReference type="ARBA" id="ARBA00022771"/>
    </source>
</evidence>
<dbReference type="OrthoDB" id="885191at2759"/>
<feature type="region of interest" description="Disordered" evidence="7">
    <location>
        <begin position="1915"/>
        <end position="1941"/>
    </location>
</feature>
<evidence type="ECO:0000313" key="12">
    <source>
        <dbReference type="Proteomes" id="UP000504607"/>
    </source>
</evidence>
<feature type="compositionally biased region" description="Low complexity" evidence="7">
    <location>
        <begin position="134"/>
        <end position="147"/>
    </location>
</feature>
<evidence type="ECO:0000256" key="7">
    <source>
        <dbReference type="SAM" id="MobiDB-lite"/>
    </source>
</evidence>
<gene>
    <name evidence="13 14 15 16 17" type="primary">LOC105033425</name>
</gene>
<dbReference type="PANTHER" id="PTHR35116:SF2">
    <property type="entry name" value="ATP-DEPENDENT HELICASE FAMILY PROTEIN-RELATED"/>
    <property type="match status" value="1"/>
</dbReference>
<dbReference type="PROSITE" id="PS51192">
    <property type="entry name" value="HELICASE_ATP_BIND_1"/>
    <property type="match status" value="1"/>
</dbReference>
<dbReference type="InterPro" id="IPR016197">
    <property type="entry name" value="Chromo-like_dom_sf"/>
</dbReference>
<dbReference type="InterPro" id="IPR039322">
    <property type="entry name" value="MOM1"/>
</dbReference>
<dbReference type="SMART" id="SM00249">
    <property type="entry name" value="PHD"/>
    <property type="match status" value="1"/>
</dbReference>
<keyword evidence="3 5" id="KW-0863">Zinc-finger</keyword>
<evidence type="ECO:0000256" key="5">
    <source>
        <dbReference type="PROSITE-ProRule" id="PRU00146"/>
    </source>
</evidence>
<keyword evidence="6" id="KW-0175">Coiled coil</keyword>
<dbReference type="Gene3D" id="3.40.50.10810">
    <property type="entry name" value="Tandem AAA-ATPase domain"/>
    <property type="match status" value="1"/>
</dbReference>
<feature type="compositionally biased region" description="Basic and acidic residues" evidence="7">
    <location>
        <begin position="1655"/>
        <end position="1668"/>
    </location>
</feature>
<feature type="compositionally biased region" description="Basic and acidic residues" evidence="7">
    <location>
        <begin position="106"/>
        <end position="130"/>
    </location>
</feature>
<dbReference type="PROSITE" id="PS50013">
    <property type="entry name" value="CHROMO_2"/>
    <property type="match status" value="2"/>
</dbReference>
<feature type="domain" description="Chromo" evidence="8">
    <location>
        <begin position="662"/>
        <end position="756"/>
    </location>
</feature>
<dbReference type="Pfam" id="PF00176">
    <property type="entry name" value="SNF2-rel_dom"/>
    <property type="match status" value="1"/>
</dbReference>
<feature type="domain" description="Helicase C-terminal" evidence="11">
    <location>
        <begin position="1089"/>
        <end position="1252"/>
    </location>
</feature>
<dbReference type="RefSeq" id="XP_010906529.1">
    <property type="nucleotide sequence ID" value="XM_010908227.3"/>
</dbReference>
<feature type="domain" description="PHD-type" evidence="9">
    <location>
        <begin position="549"/>
        <end position="598"/>
    </location>
</feature>
<feature type="coiled-coil region" evidence="6">
    <location>
        <begin position="2256"/>
        <end position="2284"/>
    </location>
</feature>
<dbReference type="Pfam" id="PF25029">
    <property type="entry name" value="MOM1"/>
    <property type="match status" value="1"/>
</dbReference>
<dbReference type="InterPro" id="IPR001965">
    <property type="entry name" value="Znf_PHD"/>
</dbReference>
<dbReference type="SUPFAM" id="SSF54160">
    <property type="entry name" value="Chromo domain-like"/>
    <property type="match status" value="2"/>
</dbReference>
<dbReference type="InterPro" id="IPR014001">
    <property type="entry name" value="Helicase_ATP-bd"/>
</dbReference>
<sequence>MVSGTRSGRLNKDEGTSNSKTRSAGEIVKDMNGSIASGSTANGSSKCRNGKINSKDIKSPITLGNASMDSSNLRRPARGAPMKKMSAFSRLQKSGRPENRTPGSSDKWKLEGSEKKRPQSPLRRSERIEKYNASSSSGSKMSNKSSSPLMQKKKVKEVNNEEKLVESVTKEESKDKKIDVKNDGLLKKRKRLDARSYRASLKPQTKKPKSSDATILHQKDVASHGDKIDSGASDCTKLQKDGHGCSERKGEELRWKCPNENFEEAGEGSSSDSKDLVEVTLGTEGKRKIPSSSMKHEFIETNEPETEGSCSQSKCCGILLQSSPVGSTAKENSGGDVRRDNDVEADRINACGFDREELGTAELVESSAEDRALAGDLYPESAAISVRPSSKQILILETSTADVSSSSPSMTEKKNLEQCAVCSKLKSISGRVQDSEDQELCSCKHTTELEQEVLETVNALENPHKDETVAGCHQGVEAKGNSVLETREQFAGTAMQSLIASTDTVYVNVSMDGDRGRLEFSDCIGAPNEQPGATYLKESSREIQTESDANACIICRHPGLLLCCDGKGCKRSYHLTCLDPPLQIIPPGLWLCIRCVKKKIEFGEHSVSKGIESVWDVKEGMQNVKVYLVKYEGVSHVHNRWIPESQMLLEAPTLVSKFNRRYQKEKVIRWKQEWTEPHRLLQKRLLMPLKLADEFFCGLGNNISHCYHEWLVKWKGLDYEHATWEFENSPFLCSSDGKMLIKDYETRCEEAKKAYDPSRIEKASQVKKNPFYKLPRLPDGCPPGLDNDHLNSVNRLREFWHKSQNAVFIDDQERVVKSILFIIALLSHACRPFLIISTITSLSLWEAKFHRLAPSINVVVYNGSKAVRKMIRTLEFYEEGGCIMFQVLLSHPDAIVEDFENLECIGWEAIIVDECQNSRVFKHFEQFKNLSADFKLLLLSAPLKDSLAEYINLLLFLDSGGKENCISNLKFDHNDHAGTLAILKERLARYYAYERKPDSSKFIEYWVPVQFSNVQLEQYCFTLISNSIALRSCSKIDHVGALRDVLISTRKCCDHPYLVDELLQTSLTKDLPAVNILDVGVNASGKLLLLDKILKEIKNRGLRVLILFQSIGGAGRNSIGDILDDFLRQRFGADSYERVDSGLVLSKKLAALNMFNDKVKGRFVFLIENRACLPSIKLSSVDAIIIYNSDWNPLNDLRSLQKISLESQFEQVAVFRLYSSCTIEEKVLIFAKQDMILESNIQSISPSVSHSLLSWGASYLFSKLDELHQQENRNNCSENSSDNLLLDNVVLELLTKLSSKAGARDPSNCSILIKAQQSGASYSRNIMLVGEKDGISSLDKDPPSFWSHLLDGKYPQWRYISEPSQRSRRKVQHPDDSLKTPEAVNDEVKKKRRKVASNIVDPTSLQSWLHDKRKEAAEGKDFVLPANSAQCSSSHPSLNSPRKEPLVPSTMTNEPELSGGRTNVVTRHTVSSCNVMSHAIHNQSVSPMSLDDSGVHRHEGREKLMNAQKSLHAQLKPELSKLCDTLRLSDDVKSTAEMFLEYIMNNHHVNREPEALLQAFKISLCWCAASLLKHKVDHQASFALAKKYLNFECNEELAEFIYYKLRKVKKKFSHQTGALRKEDEPNSVENQSSLSGKDISREPVHEMTPNSAASHRQETEGIELRENPHGRRCTEQKILVGQEQVLVTPMLQHNIGSLKDELLKKRVDLIHKICSRRADELMAKQQLEISDFNIHKEEEKMKLKKTHVLDLELIRAIHTDSTVRNDKIRLLTQEFSKKMAAFEERMKCRRSNLEAMQLNARNKEEQIKDHWVEEAKAGKLAESFDSIPLPDSGFGVEEFKEVREQSGMCDGSGNMVFQSGPSSDPLLTDVTTDVVEPIDLTAKYSEKSARNPTGVAEGVPIEPETVVSQSNNMNEMESVEPSSASGEIPESISPGETGNLPTRTEDPAPQASIMNSEGSRPDGIVSRATTAVDSERVVGADNSDGAWLISPHLQSHAQSPSLVNASTSSGCRNSVTSNQEHFICEHERPPASVGVMGDQGPGSSLQIAVPPLHSIDVVHSQVEQTNQNATISDSHDQCSSSSKQIVDPALHSVDVVRSQPINHSTTILDSLQLQLPPSTDMPLVEHGRGSASLCIERQEELHRQIHCSGQQTEAPLQQPNMTATVPIGQSSQLVLHLSQPLVHPSPLNASMPPERPHSEDLRSTSMQPESGSHLSQLFPMAPLLPPLGLQPEPLKNELTRLRIHQDSLTKLHDDKKEQLELECDQELERVRQKYDALLKDAETEFLRNKEMIETIYNKVYMNQILAEEFRAKFIENKGPTSASFHGQFSNSLQYFLQASRMSQASQPQVAQRPVSATLVPASTPATLSPAPGPAPTPSLLASARTRVPGSAGTLVSSGQVVRNTTSVVLSNVARPCYTQTLTPRANLQAGSEARAPAPHLHRFRPHTSMSVQNLVKPTNEMSSQQWAFANLGSASSTSAQAAAPSHVRPSSITINGTCQPVSSGILPVCRGSTLAPVDLPLDTGDPQIGADLQNLSQLADLSPNFDRYLSSNLALIGGELPQSCMDAARPVASADVVCISDDD</sequence>
<dbReference type="GO" id="GO:0005524">
    <property type="term" value="F:ATP binding"/>
    <property type="evidence" value="ECO:0007669"/>
    <property type="project" value="InterPro"/>
</dbReference>
<dbReference type="SUPFAM" id="SSF57903">
    <property type="entry name" value="FYVE/PHD zinc finger"/>
    <property type="match status" value="1"/>
</dbReference>
<evidence type="ECO:0000259" key="10">
    <source>
        <dbReference type="PROSITE" id="PS51192"/>
    </source>
</evidence>
<evidence type="ECO:0000313" key="15">
    <source>
        <dbReference type="RefSeq" id="XP_010906529.1"/>
    </source>
</evidence>
<evidence type="ECO:0000259" key="11">
    <source>
        <dbReference type="PROSITE" id="PS51194"/>
    </source>
</evidence>
<evidence type="ECO:0000313" key="16">
    <source>
        <dbReference type="RefSeq" id="XP_010906530.1"/>
    </source>
</evidence>
<dbReference type="GO" id="GO:0008270">
    <property type="term" value="F:zinc ion binding"/>
    <property type="evidence" value="ECO:0007669"/>
    <property type="project" value="UniProtKB-KW"/>
</dbReference>
<dbReference type="Proteomes" id="UP000504607">
    <property type="component" value="Unplaced"/>
</dbReference>
<feature type="compositionally biased region" description="Polar residues" evidence="7">
    <location>
        <begin position="1449"/>
        <end position="1460"/>
    </location>
</feature>
<dbReference type="Gene3D" id="6.10.250.1310">
    <property type="match status" value="1"/>
</dbReference>
<evidence type="ECO:0000313" key="13">
    <source>
        <dbReference type="RefSeq" id="XP_010906527.1"/>
    </source>
</evidence>
<feature type="domain" description="Helicase ATP-binding" evidence="10">
    <location>
        <begin position="798"/>
        <end position="961"/>
    </location>
</feature>
<dbReference type="Gene3D" id="2.40.50.40">
    <property type="match status" value="2"/>
</dbReference>
<feature type="compositionally biased region" description="Polar residues" evidence="7">
    <location>
        <begin position="2203"/>
        <end position="2213"/>
    </location>
</feature>
<feature type="compositionally biased region" description="Polar residues" evidence="7">
    <location>
        <begin position="34"/>
        <end position="47"/>
    </location>
</feature>
<keyword evidence="2" id="KW-0677">Repeat</keyword>
<dbReference type="InterPro" id="IPR000330">
    <property type="entry name" value="SNF2_N"/>
</dbReference>
<feature type="region of interest" description="Disordered" evidence="7">
    <location>
        <begin position="2183"/>
        <end position="2213"/>
    </location>
</feature>
<dbReference type="RefSeq" id="XP_019702201.1">
    <property type="nucleotide sequence ID" value="XM_019846642.2"/>
</dbReference>
<evidence type="ECO:0000256" key="6">
    <source>
        <dbReference type="SAM" id="Coils"/>
    </source>
</evidence>
<dbReference type="Gene3D" id="3.30.40.10">
    <property type="entry name" value="Zinc/RING finger domain, C3HC4 (zinc finger)"/>
    <property type="match status" value="1"/>
</dbReference>
<dbReference type="InterPro" id="IPR001650">
    <property type="entry name" value="Helicase_C-like"/>
</dbReference>
<feature type="compositionally biased region" description="Polar residues" evidence="7">
    <location>
        <begin position="62"/>
        <end position="73"/>
    </location>
</feature>
<accession>A0A6I9QBY8</accession>
<dbReference type="RefSeq" id="XP_010906527.1">
    <property type="nucleotide sequence ID" value="XM_010908225.3"/>
</dbReference>